<reference evidence="1 2" key="1">
    <citation type="submission" date="2020-08" db="EMBL/GenBank/DDBJ databases">
        <title>Listeria ohnekaius sp. nov. and Listeria portnoyii sp. nov. isolated from non-agricultural and natural environments.</title>
        <authorList>
            <person name="Weller D."/>
            <person name="Belias A.M."/>
            <person name="Liao J."/>
            <person name="Guo S."/>
            <person name="Orsi R.H."/>
            <person name="Wiedmann M."/>
        </authorList>
    </citation>
    <scope>NUCLEOTIDE SEQUENCE [LARGE SCALE GENOMIC DNA]</scope>
    <source>
        <strain evidence="1 2">FSL W9-0585</strain>
    </source>
</reference>
<sequence length="79" mass="9255">MNYKQTHDLMKKAVPLARKMEGDWNIRMSIALRSVTIDHLLGLPFSKDTIHRLLQKGVSYRRICKNYGVYHRDVTAILQ</sequence>
<name>A0A7W1T511_9LIST</name>
<proteinExistence type="predicted"/>
<accession>A0A7W1T511</accession>
<comment type="caution">
    <text evidence="1">The sequence shown here is derived from an EMBL/GenBank/DDBJ whole genome shotgun (WGS) entry which is preliminary data.</text>
</comment>
<gene>
    <name evidence="1" type="ORF">HPK16_04280</name>
</gene>
<protein>
    <submittedName>
        <fullName evidence="1">Uncharacterized protein</fullName>
    </submittedName>
</protein>
<evidence type="ECO:0000313" key="2">
    <source>
        <dbReference type="Proteomes" id="UP000548787"/>
    </source>
</evidence>
<dbReference type="RefSeq" id="WP_246369244.1">
    <property type="nucleotide sequence ID" value="NZ_JABJVM010000003.1"/>
</dbReference>
<dbReference type="Proteomes" id="UP000548787">
    <property type="component" value="Unassembled WGS sequence"/>
</dbReference>
<keyword evidence="2" id="KW-1185">Reference proteome</keyword>
<organism evidence="1 2">
    <name type="scientific">Listeria rustica</name>
    <dbReference type="NCBI Taxonomy" id="2713503"/>
    <lineage>
        <taxon>Bacteria</taxon>
        <taxon>Bacillati</taxon>
        <taxon>Bacillota</taxon>
        <taxon>Bacilli</taxon>
        <taxon>Bacillales</taxon>
        <taxon>Listeriaceae</taxon>
        <taxon>Listeria</taxon>
    </lineage>
</organism>
<dbReference type="AlphaFoldDB" id="A0A7W1T511"/>
<dbReference type="EMBL" id="JABJVM010000003">
    <property type="protein sequence ID" value="MBA3925554.1"/>
    <property type="molecule type" value="Genomic_DNA"/>
</dbReference>
<evidence type="ECO:0000313" key="1">
    <source>
        <dbReference type="EMBL" id="MBA3925554.1"/>
    </source>
</evidence>